<comment type="caution">
    <text evidence="1">The sequence shown here is derived from an EMBL/GenBank/DDBJ whole genome shotgun (WGS) entry which is preliminary data.</text>
</comment>
<dbReference type="Gene3D" id="3.90.1720.10">
    <property type="entry name" value="endopeptidase domain like (from Nostoc punctiforme)"/>
    <property type="match status" value="1"/>
</dbReference>
<keyword evidence="2" id="KW-1185">Reference proteome</keyword>
<dbReference type="SUPFAM" id="SSF54001">
    <property type="entry name" value="Cysteine proteinases"/>
    <property type="match status" value="1"/>
</dbReference>
<gene>
    <name evidence="1" type="ORF">M1843_07120</name>
</gene>
<organism evidence="1 2">
    <name type="scientific">Isoptericola peretonis</name>
    <dbReference type="NCBI Taxonomy" id="2918523"/>
    <lineage>
        <taxon>Bacteria</taxon>
        <taxon>Bacillati</taxon>
        <taxon>Actinomycetota</taxon>
        <taxon>Actinomycetes</taxon>
        <taxon>Micrococcales</taxon>
        <taxon>Promicromonosporaceae</taxon>
        <taxon>Isoptericola</taxon>
    </lineage>
</organism>
<accession>A0ABT0J1Y0</accession>
<dbReference type="EMBL" id="JALQCY010000002">
    <property type="protein sequence ID" value="MCK9793510.1"/>
    <property type="molecule type" value="Genomic_DNA"/>
</dbReference>
<evidence type="ECO:0000313" key="2">
    <source>
        <dbReference type="Proteomes" id="UP001651050"/>
    </source>
</evidence>
<proteinExistence type="predicted"/>
<evidence type="ECO:0000313" key="1">
    <source>
        <dbReference type="EMBL" id="MCK9793510.1"/>
    </source>
</evidence>
<name>A0ABT0J1Y0_9MICO</name>
<evidence type="ECO:0008006" key="3">
    <source>
        <dbReference type="Google" id="ProtNLM"/>
    </source>
</evidence>
<protein>
    <recommendedName>
        <fullName evidence="3">Permuted papain-like amidase YaeF/Yiix C92 family enzyme</fullName>
    </recommendedName>
</protein>
<dbReference type="InterPro" id="IPR038765">
    <property type="entry name" value="Papain-like_cys_pep_sf"/>
</dbReference>
<dbReference type="RefSeq" id="WP_416343356.1">
    <property type="nucleotide sequence ID" value="NZ_JALQCY010000002.1"/>
</dbReference>
<sequence>MSIYVVLSRSSTVLSRTIRLATRDEYTHAALALDADLEFMFSFGRRRASNPFVGCFKRERLDDELYRTMDRLPGVVLEVPVTPEQREAVGARVAEFVLDSHTYAYNAPGLLTGLLGRGSEDDRRFFCSEFVYHVLRDAGVCDLGIPRWQVRPQTLLQVPGTVVYRGDLKRYRAADLAVAPVPALTLQGPGGLFSVPHTAPHTGVPVRS</sequence>
<dbReference type="Proteomes" id="UP001651050">
    <property type="component" value="Unassembled WGS sequence"/>
</dbReference>
<reference evidence="1 2" key="1">
    <citation type="submission" date="2022-02" db="EMBL/GenBank/DDBJ databases">
        <title>The car tank lid bacteriome: a reservoir of bacteria with potential in bioremediation of fuel.</title>
        <authorList>
            <person name="Vidal-Verdu A."/>
            <person name="Gomez-Martinez D."/>
            <person name="Latorre-Perez A."/>
            <person name="Pereto J."/>
            <person name="Porcar M."/>
        </authorList>
    </citation>
    <scope>NUCLEOTIDE SEQUENCE [LARGE SCALE GENOMIC DNA]</scope>
    <source>
        <strain evidence="1 2">4D.3</strain>
    </source>
</reference>